<dbReference type="KEGG" id="smo:SELMODRAFT_409971"/>
<dbReference type="Proteomes" id="UP000001514">
    <property type="component" value="Unassembled WGS sequence"/>
</dbReference>
<reference evidence="2 3" key="1">
    <citation type="journal article" date="2011" name="Science">
        <title>The Selaginella genome identifies genetic changes associated with the evolution of vascular plants.</title>
        <authorList>
            <person name="Banks J.A."/>
            <person name="Nishiyama T."/>
            <person name="Hasebe M."/>
            <person name="Bowman J.L."/>
            <person name="Gribskov M."/>
            <person name="dePamphilis C."/>
            <person name="Albert V.A."/>
            <person name="Aono N."/>
            <person name="Aoyama T."/>
            <person name="Ambrose B.A."/>
            <person name="Ashton N.W."/>
            <person name="Axtell M.J."/>
            <person name="Barker E."/>
            <person name="Barker M.S."/>
            <person name="Bennetzen J.L."/>
            <person name="Bonawitz N.D."/>
            <person name="Chapple C."/>
            <person name="Cheng C."/>
            <person name="Correa L.G."/>
            <person name="Dacre M."/>
            <person name="DeBarry J."/>
            <person name="Dreyer I."/>
            <person name="Elias M."/>
            <person name="Engstrom E.M."/>
            <person name="Estelle M."/>
            <person name="Feng L."/>
            <person name="Finet C."/>
            <person name="Floyd S.K."/>
            <person name="Frommer W.B."/>
            <person name="Fujita T."/>
            <person name="Gramzow L."/>
            <person name="Gutensohn M."/>
            <person name="Harholt J."/>
            <person name="Hattori M."/>
            <person name="Heyl A."/>
            <person name="Hirai T."/>
            <person name="Hiwatashi Y."/>
            <person name="Ishikawa M."/>
            <person name="Iwata M."/>
            <person name="Karol K.G."/>
            <person name="Koehler B."/>
            <person name="Kolukisaoglu U."/>
            <person name="Kubo M."/>
            <person name="Kurata T."/>
            <person name="Lalonde S."/>
            <person name="Li K."/>
            <person name="Li Y."/>
            <person name="Litt A."/>
            <person name="Lyons E."/>
            <person name="Manning G."/>
            <person name="Maruyama T."/>
            <person name="Michael T.P."/>
            <person name="Mikami K."/>
            <person name="Miyazaki S."/>
            <person name="Morinaga S."/>
            <person name="Murata T."/>
            <person name="Mueller-Roeber B."/>
            <person name="Nelson D.R."/>
            <person name="Obara M."/>
            <person name="Oguri Y."/>
            <person name="Olmstead R.G."/>
            <person name="Onodera N."/>
            <person name="Petersen B.L."/>
            <person name="Pils B."/>
            <person name="Prigge M."/>
            <person name="Rensing S.A."/>
            <person name="Riano-Pachon D.M."/>
            <person name="Roberts A.W."/>
            <person name="Sato Y."/>
            <person name="Scheller H.V."/>
            <person name="Schulz B."/>
            <person name="Schulz C."/>
            <person name="Shakirov E.V."/>
            <person name="Shibagaki N."/>
            <person name="Shinohara N."/>
            <person name="Shippen D.E."/>
            <person name="Soerensen I."/>
            <person name="Sotooka R."/>
            <person name="Sugimoto N."/>
            <person name="Sugita M."/>
            <person name="Sumikawa N."/>
            <person name="Tanurdzic M."/>
            <person name="Theissen G."/>
            <person name="Ulvskov P."/>
            <person name="Wakazuki S."/>
            <person name="Weng J.K."/>
            <person name="Willats W.W."/>
            <person name="Wipf D."/>
            <person name="Wolf P.G."/>
            <person name="Yang L."/>
            <person name="Zimmer A.D."/>
            <person name="Zhu Q."/>
            <person name="Mitros T."/>
            <person name="Hellsten U."/>
            <person name="Loque D."/>
            <person name="Otillar R."/>
            <person name="Salamov A."/>
            <person name="Schmutz J."/>
            <person name="Shapiro H."/>
            <person name="Lindquist E."/>
            <person name="Lucas S."/>
            <person name="Rokhsar D."/>
            <person name="Grigoriev I.V."/>
        </authorList>
    </citation>
    <scope>NUCLEOTIDE SEQUENCE [LARGE SCALE GENOMIC DNA]</scope>
</reference>
<evidence type="ECO:0000313" key="2">
    <source>
        <dbReference type="EMBL" id="EFJ29941.1"/>
    </source>
</evidence>
<feature type="region of interest" description="Disordered" evidence="1">
    <location>
        <begin position="40"/>
        <end position="59"/>
    </location>
</feature>
<name>D8RD21_SELML</name>
<accession>D8RD21</accession>
<dbReference type="AlphaFoldDB" id="D8RD21"/>
<proteinExistence type="predicted"/>
<protein>
    <submittedName>
        <fullName evidence="2">Uncharacterized protein</fullName>
    </submittedName>
</protein>
<evidence type="ECO:0000256" key="1">
    <source>
        <dbReference type="SAM" id="MobiDB-lite"/>
    </source>
</evidence>
<dbReference type="HOGENOM" id="CLU_1799790_0_0_1"/>
<dbReference type="EMBL" id="GL377576">
    <property type="protein sequence ID" value="EFJ29941.1"/>
    <property type="molecule type" value="Genomic_DNA"/>
</dbReference>
<sequence length="144" mass="15244">MAGRYAGKPVPKPTACTKSVQASQGTWPAKAPSACAKCPRWAFGTSQPSPSAQAKGPEALGVHRPWRLVRAPVRLQVPRPAGAKCPGLALGASRPWRLEVGWFASELVHLQAPRQGSQAVGLGAGRPRMEATTKGEGCWIKEKT</sequence>
<gene>
    <name evidence="2" type="ORF">SELMODRAFT_409971</name>
</gene>
<dbReference type="InParanoid" id="D8RD21"/>
<evidence type="ECO:0000313" key="3">
    <source>
        <dbReference type="Proteomes" id="UP000001514"/>
    </source>
</evidence>
<organism evidence="3">
    <name type="scientific">Selaginella moellendorffii</name>
    <name type="common">Spikemoss</name>
    <dbReference type="NCBI Taxonomy" id="88036"/>
    <lineage>
        <taxon>Eukaryota</taxon>
        <taxon>Viridiplantae</taxon>
        <taxon>Streptophyta</taxon>
        <taxon>Embryophyta</taxon>
        <taxon>Tracheophyta</taxon>
        <taxon>Lycopodiopsida</taxon>
        <taxon>Selaginellales</taxon>
        <taxon>Selaginellaceae</taxon>
        <taxon>Selaginella</taxon>
    </lineage>
</organism>
<dbReference type="Gramene" id="EFJ29941">
    <property type="protein sequence ID" value="EFJ29941"/>
    <property type="gene ID" value="SELMODRAFT_409971"/>
</dbReference>
<keyword evidence="3" id="KW-1185">Reference proteome</keyword>